<dbReference type="Gene3D" id="3.30.300.30">
    <property type="match status" value="1"/>
</dbReference>
<evidence type="ECO:0000259" key="4">
    <source>
        <dbReference type="Pfam" id="PF13193"/>
    </source>
</evidence>
<feature type="domain" description="AMP-binding enzyme C-terminal" evidence="4">
    <location>
        <begin position="417"/>
        <end position="492"/>
    </location>
</feature>
<dbReference type="Pfam" id="PF00501">
    <property type="entry name" value="AMP-binding"/>
    <property type="match status" value="1"/>
</dbReference>
<dbReference type="InterPro" id="IPR020845">
    <property type="entry name" value="AMP-binding_CS"/>
</dbReference>
<comment type="similarity">
    <text evidence="1">Belongs to the ATP-dependent AMP-binding enzyme family.</text>
</comment>
<reference evidence="5 6" key="1">
    <citation type="submission" date="2020-02" db="EMBL/GenBank/DDBJ databases">
        <title>Genome sequence of the type strain CGMCC 1.15528 of Mesorhizobium zhangyense.</title>
        <authorList>
            <person name="Gao J."/>
            <person name="Sun J."/>
        </authorList>
    </citation>
    <scope>NUCLEOTIDE SEQUENCE [LARGE SCALE GENOMIC DNA]</scope>
    <source>
        <strain evidence="5 6">CGMCC 1.15528</strain>
    </source>
</reference>
<dbReference type="EMBL" id="JAAKZG010000017">
    <property type="protein sequence ID" value="NGN44564.1"/>
    <property type="molecule type" value="Genomic_DNA"/>
</dbReference>
<dbReference type="InterPro" id="IPR025110">
    <property type="entry name" value="AMP-bd_C"/>
</dbReference>
<comment type="caution">
    <text evidence="5">The sequence shown here is derived from an EMBL/GenBank/DDBJ whole genome shotgun (WGS) entry which is preliminary data.</text>
</comment>
<dbReference type="GO" id="GO:0006631">
    <property type="term" value="P:fatty acid metabolic process"/>
    <property type="evidence" value="ECO:0007669"/>
    <property type="project" value="TreeGrafter"/>
</dbReference>
<keyword evidence="2" id="KW-0436">Ligase</keyword>
<dbReference type="Gene3D" id="3.40.50.12780">
    <property type="entry name" value="N-terminal domain of ligase-like"/>
    <property type="match status" value="1"/>
</dbReference>
<dbReference type="InterPro" id="IPR000873">
    <property type="entry name" value="AMP-dep_synth/lig_dom"/>
</dbReference>
<dbReference type="Pfam" id="PF13193">
    <property type="entry name" value="AMP-binding_C"/>
    <property type="match status" value="1"/>
</dbReference>
<dbReference type="RefSeq" id="WP_165120948.1">
    <property type="nucleotide sequence ID" value="NZ_JAAKZG010000017.1"/>
</dbReference>
<sequence length="510" mass="56229">MLKDVIVIGDRIVSREALFEKGLKASRGFHELGLGEQDAVAILMRNDFSFFEASRGAATIGVYAVPLNWHNKSDEIAYVIGDSKPKVIVAHSDILLGIRDAIPGDINVFLVPVEGKSVSECEATAEAKRIFPGAKVWSEWLEGFSPWTEAPRAPRGAVLYTSGTTGRPKAVRKPAMKPEELTQFVKFQRMIFGIGPGTRALVLGPLYHAMPDASGRAAVAEAEIAVLQPKFDGEGVLKIIDEHKITHVALVPTAFVRLLKLPQEVRDRYNVSSLVSVTHTGGPCPPEIKRQMIEWWGPVINEVYGGTEQGCTFFCRSQDWLRYPGTVGLPLEGTRYAILGDDGKPLAAGEVGEIYARNPAYGDFTYVGRDEQRREVERDGMITLGDVGYVNDEGFLFLCDRKRDMVISGGVNIYPAEIESVLLTNDDVRDCAVYGIPDDDLGETLVAAVQLKDGVAKNADAIRDFLTARLTNYKVPKSIEFHSSLPREDSGKIFKRKLRDPHWEGRARAI</sequence>
<evidence type="ECO:0000313" key="5">
    <source>
        <dbReference type="EMBL" id="NGN44564.1"/>
    </source>
</evidence>
<dbReference type="PANTHER" id="PTHR43201">
    <property type="entry name" value="ACYL-COA SYNTHETASE"/>
    <property type="match status" value="1"/>
</dbReference>
<evidence type="ECO:0000256" key="1">
    <source>
        <dbReference type="ARBA" id="ARBA00006432"/>
    </source>
</evidence>
<organism evidence="5 6">
    <name type="scientific">Mesorhizobium zhangyense</name>
    <dbReference type="NCBI Taxonomy" id="1776730"/>
    <lineage>
        <taxon>Bacteria</taxon>
        <taxon>Pseudomonadati</taxon>
        <taxon>Pseudomonadota</taxon>
        <taxon>Alphaproteobacteria</taxon>
        <taxon>Hyphomicrobiales</taxon>
        <taxon>Phyllobacteriaceae</taxon>
        <taxon>Mesorhizobium</taxon>
    </lineage>
</organism>
<dbReference type="AlphaFoldDB" id="A0A7C9VAF4"/>
<feature type="domain" description="AMP-dependent synthetase/ligase" evidence="3">
    <location>
        <begin position="11"/>
        <end position="359"/>
    </location>
</feature>
<dbReference type="SUPFAM" id="SSF56801">
    <property type="entry name" value="Acetyl-CoA synthetase-like"/>
    <property type="match status" value="1"/>
</dbReference>
<gene>
    <name evidence="5" type="ORF">G6N74_26245</name>
</gene>
<protein>
    <submittedName>
        <fullName evidence="5">AMP-binding protein</fullName>
    </submittedName>
</protein>
<evidence type="ECO:0000259" key="3">
    <source>
        <dbReference type="Pfam" id="PF00501"/>
    </source>
</evidence>
<dbReference type="PANTHER" id="PTHR43201:SF5">
    <property type="entry name" value="MEDIUM-CHAIN ACYL-COA LIGASE ACSF2, MITOCHONDRIAL"/>
    <property type="match status" value="1"/>
</dbReference>
<evidence type="ECO:0000256" key="2">
    <source>
        <dbReference type="ARBA" id="ARBA00022598"/>
    </source>
</evidence>
<proteinExistence type="inferred from homology"/>
<accession>A0A7C9VAF4</accession>
<name>A0A7C9VAF4_9HYPH</name>
<dbReference type="InterPro" id="IPR042099">
    <property type="entry name" value="ANL_N_sf"/>
</dbReference>
<dbReference type="PROSITE" id="PS00455">
    <property type="entry name" value="AMP_BINDING"/>
    <property type="match status" value="1"/>
</dbReference>
<evidence type="ECO:0000313" key="6">
    <source>
        <dbReference type="Proteomes" id="UP000481252"/>
    </source>
</evidence>
<dbReference type="InterPro" id="IPR045851">
    <property type="entry name" value="AMP-bd_C_sf"/>
</dbReference>
<dbReference type="Proteomes" id="UP000481252">
    <property type="component" value="Unassembled WGS sequence"/>
</dbReference>
<keyword evidence="6" id="KW-1185">Reference proteome</keyword>
<dbReference type="GO" id="GO:0031956">
    <property type="term" value="F:medium-chain fatty acid-CoA ligase activity"/>
    <property type="evidence" value="ECO:0007669"/>
    <property type="project" value="TreeGrafter"/>
</dbReference>